<proteinExistence type="predicted"/>
<dbReference type="Pfam" id="PF16363">
    <property type="entry name" value="GDP_Man_Dehyd"/>
    <property type="match status" value="1"/>
</dbReference>
<sequence length="335" mass="37127">MPSAVLRASNKGHRVKKYLITGFSGFVGRHFLDYLNSLNEPISVLGIDRDAVNFDFNQFGNLECAFKKADLLQSHEWEPLIELFQPDYIVHLASFSSVAFSWVNPIQSFANNTNVFLNLLETVRKVNPRCRILSIGSSEEYGACALDQLPLTEDAKLNPVSPYAVARVSQELLSTVYVDGFGCDIVMTRSFNHIGPGQLDTFVISSFARKLLAIQNGSADAVMLTGDTTIVRDFVDVRDVVRAYDQLLRQGRSGHIYNICSGTGVALKSVIDQMASILGISVVQKIDPQLVRPNDNKAIIGSLKKINDEIGWAPSIPLDTSLRDILNYWRNKSLA</sequence>
<dbReference type="Gene3D" id="3.90.25.10">
    <property type="entry name" value="UDP-galactose 4-epimerase, domain 1"/>
    <property type="match status" value="1"/>
</dbReference>
<dbReference type="InterPro" id="IPR016040">
    <property type="entry name" value="NAD(P)-bd_dom"/>
</dbReference>
<name>A0ABU2C8T7_9BURK</name>
<dbReference type="Proteomes" id="UP001180487">
    <property type="component" value="Unassembled WGS sequence"/>
</dbReference>
<evidence type="ECO:0000313" key="3">
    <source>
        <dbReference type="Proteomes" id="UP001180487"/>
    </source>
</evidence>
<dbReference type="InterPro" id="IPR036291">
    <property type="entry name" value="NAD(P)-bd_dom_sf"/>
</dbReference>
<dbReference type="EMBL" id="JAVDXT010000002">
    <property type="protein sequence ID" value="MDR7377733.1"/>
    <property type="molecule type" value="Genomic_DNA"/>
</dbReference>
<keyword evidence="2" id="KW-0560">Oxidoreductase</keyword>
<organism evidence="2 3">
    <name type="scientific">Rhodoferax ferrireducens</name>
    <dbReference type="NCBI Taxonomy" id="192843"/>
    <lineage>
        <taxon>Bacteria</taxon>
        <taxon>Pseudomonadati</taxon>
        <taxon>Pseudomonadota</taxon>
        <taxon>Betaproteobacteria</taxon>
        <taxon>Burkholderiales</taxon>
        <taxon>Comamonadaceae</taxon>
        <taxon>Rhodoferax</taxon>
    </lineage>
</organism>
<dbReference type="EC" id="1.1.1.281" evidence="2"/>
<evidence type="ECO:0000313" key="2">
    <source>
        <dbReference type="EMBL" id="MDR7377733.1"/>
    </source>
</evidence>
<keyword evidence="3" id="KW-1185">Reference proteome</keyword>
<reference evidence="2 3" key="1">
    <citation type="submission" date="2023-07" db="EMBL/GenBank/DDBJ databases">
        <title>Sorghum-associated microbial communities from plants grown in Nebraska, USA.</title>
        <authorList>
            <person name="Schachtman D."/>
        </authorList>
    </citation>
    <scope>NUCLEOTIDE SEQUENCE [LARGE SCALE GENOMIC DNA]</scope>
    <source>
        <strain evidence="2 3">BE313</strain>
    </source>
</reference>
<dbReference type="SUPFAM" id="SSF51735">
    <property type="entry name" value="NAD(P)-binding Rossmann-fold domains"/>
    <property type="match status" value="1"/>
</dbReference>
<feature type="domain" description="NAD(P)-binding" evidence="1">
    <location>
        <begin position="19"/>
        <end position="324"/>
    </location>
</feature>
<accession>A0ABU2C8T7</accession>
<dbReference type="PANTHER" id="PTHR43000">
    <property type="entry name" value="DTDP-D-GLUCOSE 4,6-DEHYDRATASE-RELATED"/>
    <property type="match status" value="1"/>
</dbReference>
<dbReference type="Gene3D" id="3.40.50.720">
    <property type="entry name" value="NAD(P)-binding Rossmann-like Domain"/>
    <property type="match status" value="1"/>
</dbReference>
<comment type="caution">
    <text evidence="2">The sequence shown here is derived from an EMBL/GenBank/DDBJ whole genome shotgun (WGS) entry which is preliminary data.</text>
</comment>
<evidence type="ECO:0000259" key="1">
    <source>
        <dbReference type="Pfam" id="PF16363"/>
    </source>
</evidence>
<dbReference type="RefSeq" id="WP_310373349.1">
    <property type="nucleotide sequence ID" value="NZ_JAVDXT010000002.1"/>
</dbReference>
<gene>
    <name evidence="2" type="ORF">J2X19_002412</name>
</gene>
<dbReference type="GO" id="GO:0033705">
    <property type="term" value="F:GDP-4-dehydro-6-deoxy-D-mannose reductase activity"/>
    <property type="evidence" value="ECO:0007669"/>
    <property type="project" value="UniProtKB-EC"/>
</dbReference>
<protein>
    <submittedName>
        <fullName evidence="2">GDP-4-dehydro-6-deoxy-D-mannose reductase</fullName>
        <ecNumber evidence="2">1.1.1.281</ecNumber>
    </submittedName>
</protein>